<evidence type="ECO:0000259" key="7">
    <source>
        <dbReference type="SMART" id="SM00829"/>
    </source>
</evidence>
<dbReference type="InterPro" id="IPR020843">
    <property type="entry name" value="ER"/>
</dbReference>
<dbReference type="PANTHER" id="PTHR44154">
    <property type="entry name" value="QUINONE OXIDOREDUCTASE"/>
    <property type="match status" value="1"/>
</dbReference>
<dbReference type="InterPro" id="IPR013149">
    <property type="entry name" value="ADH-like_C"/>
</dbReference>
<accession>A0ABT6M5U3</accession>
<dbReference type="SUPFAM" id="SSF50129">
    <property type="entry name" value="GroES-like"/>
    <property type="match status" value="1"/>
</dbReference>
<comment type="subunit">
    <text evidence="2">Homotetramer.</text>
</comment>
<evidence type="ECO:0000256" key="2">
    <source>
        <dbReference type="ARBA" id="ARBA00011881"/>
    </source>
</evidence>
<protein>
    <submittedName>
        <fullName evidence="8">Crotonyl-CoA reductase</fullName>
        <ecNumber evidence="8">1.3.1.86</ecNumber>
    </submittedName>
</protein>
<dbReference type="EC" id="1.3.1.86" evidence="8"/>
<dbReference type="InterPro" id="IPR013154">
    <property type="entry name" value="ADH-like_N"/>
</dbReference>
<evidence type="ECO:0000313" key="9">
    <source>
        <dbReference type="Proteomes" id="UP001160499"/>
    </source>
</evidence>
<dbReference type="PANTHER" id="PTHR44154:SF1">
    <property type="entry name" value="QUINONE OXIDOREDUCTASE"/>
    <property type="match status" value="1"/>
</dbReference>
<gene>
    <name evidence="8" type="ORF">M2283_010357</name>
</gene>
<keyword evidence="6" id="KW-0007">Acetylation</keyword>
<dbReference type="InterPro" id="IPR010085">
    <property type="entry name" value="Crot_CoA_red"/>
</dbReference>
<feature type="domain" description="Enoyl reductase (ER)" evidence="7">
    <location>
        <begin position="46"/>
        <end position="412"/>
    </location>
</feature>
<dbReference type="SMART" id="SM00829">
    <property type="entry name" value="PKS_ER"/>
    <property type="match status" value="1"/>
</dbReference>
<dbReference type="Pfam" id="PF00107">
    <property type="entry name" value="ADH_zinc_N"/>
    <property type="match status" value="1"/>
</dbReference>
<name>A0ABT6M5U3_9ACTN</name>
<dbReference type="GO" id="GO:0043880">
    <property type="term" value="F:crotonyl-CoA reductase activity"/>
    <property type="evidence" value="ECO:0007669"/>
    <property type="project" value="UniProtKB-EC"/>
</dbReference>
<dbReference type="InterPro" id="IPR036291">
    <property type="entry name" value="NAD(P)-bd_dom_sf"/>
</dbReference>
<organism evidence="8 9">
    <name type="scientific">Streptomyces pseudovenezuelae</name>
    <dbReference type="NCBI Taxonomy" id="67350"/>
    <lineage>
        <taxon>Bacteria</taxon>
        <taxon>Bacillati</taxon>
        <taxon>Actinomycetota</taxon>
        <taxon>Actinomycetes</taxon>
        <taxon>Kitasatosporales</taxon>
        <taxon>Streptomycetaceae</taxon>
        <taxon>Streptomyces</taxon>
        <taxon>Streptomyces aurantiacus group</taxon>
    </lineage>
</organism>
<proteinExistence type="predicted"/>
<sequence>MSSLSQAVLDGASAAEIEAAPVPTTYLALHLRAEDVEMFKGVTDKDVRKSLRLGEVPMPELAPDEVLVAVMASSINYNTVWSAMFEPIPTFQFLKQNARQGGWATRHDQPYHVLGSDCSGVVVRTGIGVRRWKPGDHVIVHVAQIDDQEPATQGDGVLGAEARGWGFETNFGGLAEYGVVRASQILPKPAHLTWEEAAVSPLCAGTAYRMLVSDRGAQMKQGDIVLIWGASGGLGSYAIQFVKNGGGIPVGVVSSAQKEAAVRALGCDVVINRTELGITDDIADDPRHVLETGRKLAKLVVEKAGREPDIVFEHTGRVTFGISVIVARRGGTVVTCGSSSGYLHTFDNRHLWMKLKKIIGSHGANYEEQQATNRLLESGAIVPAMSAVYPLAEAAEACRIVQTSRQVGKVAVLCMAPEPGLGVTDPDLRGRIGEDRLNPLLGLTAAPR</sequence>
<keyword evidence="4" id="KW-0521">NADP</keyword>
<dbReference type="EMBL" id="JARXVH010000068">
    <property type="protein sequence ID" value="MDH6223004.1"/>
    <property type="molecule type" value="Genomic_DNA"/>
</dbReference>
<evidence type="ECO:0000256" key="5">
    <source>
        <dbReference type="ARBA" id="ARBA00022884"/>
    </source>
</evidence>
<comment type="subcellular location">
    <subcellularLocation>
        <location evidence="1">Cytoplasm</location>
    </subcellularLocation>
</comment>
<keyword evidence="5" id="KW-0694">RNA-binding</keyword>
<keyword evidence="9" id="KW-1185">Reference proteome</keyword>
<dbReference type="SUPFAM" id="SSF51735">
    <property type="entry name" value="NAD(P)-binding Rossmann-fold domains"/>
    <property type="match status" value="1"/>
</dbReference>
<keyword evidence="3" id="KW-0963">Cytoplasm</keyword>
<evidence type="ECO:0000256" key="1">
    <source>
        <dbReference type="ARBA" id="ARBA00004496"/>
    </source>
</evidence>
<evidence type="ECO:0000256" key="4">
    <source>
        <dbReference type="ARBA" id="ARBA00022857"/>
    </source>
</evidence>
<dbReference type="InterPro" id="IPR011032">
    <property type="entry name" value="GroES-like_sf"/>
</dbReference>
<dbReference type="Pfam" id="PF08240">
    <property type="entry name" value="ADH_N"/>
    <property type="match status" value="1"/>
</dbReference>
<dbReference type="Proteomes" id="UP001160499">
    <property type="component" value="Unassembled WGS sequence"/>
</dbReference>
<evidence type="ECO:0000256" key="6">
    <source>
        <dbReference type="ARBA" id="ARBA00022990"/>
    </source>
</evidence>
<evidence type="ECO:0000256" key="3">
    <source>
        <dbReference type="ARBA" id="ARBA00022490"/>
    </source>
</evidence>
<reference evidence="8 9" key="1">
    <citation type="submission" date="2023-04" db="EMBL/GenBank/DDBJ databases">
        <title>Forest soil microbial communities from Buena Vista Peninsula, Colon Province, Panama.</title>
        <authorList>
            <person name="Bouskill N."/>
        </authorList>
    </citation>
    <scope>NUCLEOTIDE SEQUENCE [LARGE SCALE GENOMIC DNA]</scope>
    <source>
        <strain evidence="8 9">GGS1</strain>
    </source>
</reference>
<dbReference type="PROSITE" id="PS01162">
    <property type="entry name" value="QOR_ZETA_CRYSTAL"/>
    <property type="match status" value="1"/>
</dbReference>
<keyword evidence="8" id="KW-0560">Oxidoreductase</keyword>
<dbReference type="InterPro" id="IPR051603">
    <property type="entry name" value="Zinc-ADH_QOR/CCCR"/>
</dbReference>
<dbReference type="RefSeq" id="WP_280883558.1">
    <property type="nucleotide sequence ID" value="NZ_JARXVH010000068.1"/>
</dbReference>
<evidence type="ECO:0000313" key="8">
    <source>
        <dbReference type="EMBL" id="MDH6223004.1"/>
    </source>
</evidence>
<dbReference type="NCBIfam" id="TIGR01751">
    <property type="entry name" value="crot-CoA-red"/>
    <property type="match status" value="1"/>
</dbReference>
<dbReference type="InterPro" id="IPR002364">
    <property type="entry name" value="Quin_OxRdtase/zeta-crystal_CS"/>
</dbReference>
<comment type="caution">
    <text evidence="8">The sequence shown here is derived from an EMBL/GenBank/DDBJ whole genome shotgun (WGS) entry which is preliminary data.</text>
</comment>
<dbReference type="Gene3D" id="3.90.180.10">
    <property type="entry name" value="Medium-chain alcohol dehydrogenases, catalytic domain"/>
    <property type="match status" value="2"/>
</dbReference>